<sequence>MSPQVVLSGPDADTVLASVAHDGTEQLLAVAGTASPVSWTAPDGWEIEGVLCVPDGPGPFPLVVNVHCGPLWSFQDSWSMNYPWVPLLVSRGYAVLNPNPRGSSGRGQVFARAVVHDMGGAYADDLLSGVDALVDRGIADPARGGLIGRSYGGFMSSWLSTRSTRFAAAVPTSPVTDWYSQSFTSNIADDTKPLAGR</sequence>
<organism evidence="3 4">
    <name type="scientific">Amycolatopsis taiwanensis</name>
    <dbReference type="NCBI Taxonomy" id="342230"/>
    <lineage>
        <taxon>Bacteria</taxon>
        <taxon>Bacillati</taxon>
        <taxon>Actinomycetota</taxon>
        <taxon>Actinomycetes</taxon>
        <taxon>Pseudonocardiales</taxon>
        <taxon>Pseudonocardiaceae</taxon>
        <taxon>Amycolatopsis</taxon>
    </lineage>
</organism>
<evidence type="ECO:0000256" key="1">
    <source>
        <dbReference type="ARBA" id="ARBA00022801"/>
    </source>
</evidence>
<comment type="caution">
    <text evidence="3">The sequence shown here is derived from an EMBL/GenBank/DDBJ whole genome shotgun (WGS) entry which is preliminary data.</text>
</comment>
<dbReference type="PANTHER" id="PTHR42776">
    <property type="entry name" value="SERINE PEPTIDASE S9 FAMILY MEMBER"/>
    <property type="match status" value="1"/>
</dbReference>
<proteinExistence type="predicted"/>
<evidence type="ECO:0000313" key="3">
    <source>
        <dbReference type="EMBL" id="GLY70534.1"/>
    </source>
</evidence>
<evidence type="ECO:0000259" key="2">
    <source>
        <dbReference type="Pfam" id="PF00326"/>
    </source>
</evidence>
<dbReference type="Pfam" id="PF00326">
    <property type="entry name" value="Peptidase_S9"/>
    <property type="match status" value="1"/>
</dbReference>
<dbReference type="EMBL" id="BSTI01000024">
    <property type="protein sequence ID" value="GLY70534.1"/>
    <property type="molecule type" value="Genomic_DNA"/>
</dbReference>
<dbReference type="Gene3D" id="3.40.50.1820">
    <property type="entry name" value="alpha/beta hydrolase"/>
    <property type="match status" value="1"/>
</dbReference>
<evidence type="ECO:0000313" key="4">
    <source>
        <dbReference type="Proteomes" id="UP001165136"/>
    </source>
</evidence>
<keyword evidence="1" id="KW-0378">Hydrolase</keyword>
<dbReference type="AlphaFoldDB" id="A0A9W6R6X8"/>
<dbReference type="GO" id="GO:0004252">
    <property type="term" value="F:serine-type endopeptidase activity"/>
    <property type="evidence" value="ECO:0007669"/>
    <property type="project" value="TreeGrafter"/>
</dbReference>
<reference evidence="3" key="1">
    <citation type="submission" date="2023-03" db="EMBL/GenBank/DDBJ databases">
        <title>Amycolatopsis taiwanensis NBRC 103393.</title>
        <authorList>
            <person name="Ichikawa N."/>
            <person name="Sato H."/>
            <person name="Tonouchi N."/>
        </authorList>
    </citation>
    <scope>NUCLEOTIDE SEQUENCE</scope>
    <source>
        <strain evidence="3">NBRC 103393</strain>
    </source>
</reference>
<dbReference type="GO" id="GO:0006508">
    <property type="term" value="P:proteolysis"/>
    <property type="evidence" value="ECO:0007669"/>
    <property type="project" value="InterPro"/>
</dbReference>
<protein>
    <recommendedName>
        <fullName evidence="2">Peptidase S9 prolyl oligopeptidase catalytic domain-containing protein</fullName>
    </recommendedName>
</protein>
<dbReference type="InterPro" id="IPR001375">
    <property type="entry name" value="Peptidase_S9_cat"/>
</dbReference>
<feature type="domain" description="Peptidase S9 prolyl oligopeptidase catalytic" evidence="2">
    <location>
        <begin position="86"/>
        <end position="184"/>
    </location>
</feature>
<dbReference type="PANTHER" id="PTHR42776:SF27">
    <property type="entry name" value="DIPEPTIDYL PEPTIDASE FAMILY MEMBER 6"/>
    <property type="match status" value="1"/>
</dbReference>
<name>A0A9W6R6X8_9PSEU</name>
<accession>A0A9W6R6X8</accession>
<dbReference type="Proteomes" id="UP001165136">
    <property type="component" value="Unassembled WGS sequence"/>
</dbReference>
<keyword evidence="4" id="KW-1185">Reference proteome</keyword>
<gene>
    <name evidence="3" type="ORF">Atai01_71530</name>
</gene>
<dbReference type="RefSeq" id="WP_285489677.1">
    <property type="nucleotide sequence ID" value="NZ_BSTI01000024.1"/>
</dbReference>
<dbReference type="InterPro" id="IPR029058">
    <property type="entry name" value="AB_hydrolase_fold"/>
</dbReference>
<dbReference type="SUPFAM" id="SSF53474">
    <property type="entry name" value="alpha/beta-Hydrolases"/>
    <property type="match status" value="1"/>
</dbReference>